<keyword evidence="2" id="KW-1185">Reference proteome</keyword>
<reference evidence="2" key="1">
    <citation type="journal article" date="2010" name="Nat. Biotechnol.">
        <title>Draft genome sequence of the oilseed species Ricinus communis.</title>
        <authorList>
            <person name="Chan A.P."/>
            <person name="Crabtree J."/>
            <person name="Zhao Q."/>
            <person name="Lorenzi H."/>
            <person name="Orvis J."/>
            <person name="Puiu D."/>
            <person name="Melake-Berhan A."/>
            <person name="Jones K.M."/>
            <person name="Redman J."/>
            <person name="Chen G."/>
            <person name="Cahoon E.B."/>
            <person name="Gedil M."/>
            <person name="Stanke M."/>
            <person name="Haas B.J."/>
            <person name="Wortman J.R."/>
            <person name="Fraser-Liggett C.M."/>
            <person name="Ravel J."/>
            <person name="Rabinowicz P.D."/>
        </authorList>
    </citation>
    <scope>NUCLEOTIDE SEQUENCE [LARGE SCALE GENOMIC DNA]</scope>
    <source>
        <strain evidence="2">cv. Hale</strain>
    </source>
</reference>
<dbReference type="AlphaFoldDB" id="B9RA02"/>
<proteinExistence type="predicted"/>
<accession>B9RA02</accession>
<gene>
    <name evidence="1" type="ORF">RCOM_1502460</name>
</gene>
<protein>
    <submittedName>
        <fullName evidence="1">Uncharacterized protein</fullName>
    </submittedName>
</protein>
<evidence type="ECO:0000313" key="2">
    <source>
        <dbReference type="Proteomes" id="UP000008311"/>
    </source>
</evidence>
<name>B9RA02_RICCO</name>
<dbReference type="Proteomes" id="UP000008311">
    <property type="component" value="Unassembled WGS sequence"/>
</dbReference>
<dbReference type="EMBL" id="EQ973773">
    <property type="protein sequence ID" value="EEF51629.1"/>
    <property type="molecule type" value="Genomic_DNA"/>
</dbReference>
<organism evidence="1 2">
    <name type="scientific">Ricinus communis</name>
    <name type="common">Castor bean</name>
    <dbReference type="NCBI Taxonomy" id="3988"/>
    <lineage>
        <taxon>Eukaryota</taxon>
        <taxon>Viridiplantae</taxon>
        <taxon>Streptophyta</taxon>
        <taxon>Embryophyta</taxon>
        <taxon>Tracheophyta</taxon>
        <taxon>Spermatophyta</taxon>
        <taxon>Magnoliopsida</taxon>
        <taxon>eudicotyledons</taxon>
        <taxon>Gunneridae</taxon>
        <taxon>Pentapetalae</taxon>
        <taxon>rosids</taxon>
        <taxon>fabids</taxon>
        <taxon>Malpighiales</taxon>
        <taxon>Euphorbiaceae</taxon>
        <taxon>Acalyphoideae</taxon>
        <taxon>Acalypheae</taxon>
        <taxon>Ricinus</taxon>
    </lineage>
</organism>
<evidence type="ECO:0000313" key="1">
    <source>
        <dbReference type="EMBL" id="EEF51629.1"/>
    </source>
</evidence>
<sequence length="62" mass="7170">MGKEYLKREVTVDSSRFVLSSFRLEVLVRVAKKSIMGLKEREYCQRKPAAAAAAARARERRR</sequence>
<dbReference type="InParanoid" id="B9RA02"/>